<accession>A0ABQ5G3T8</accession>
<gene>
    <name evidence="10" type="ORF">Tco_1029574</name>
</gene>
<comment type="caution">
    <text evidence="10">The sequence shown here is derived from an EMBL/GenBank/DDBJ whole genome shotgun (WGS) entry which is preliminary data.</text>
</comment>
<proteinExistence type="inferred from homology"/>
<evidence type="ECO:0000313" key="11">
    <source>
        <dbReference type="Proteomes" id="UP001151760"/>
    </source>
</evidence>
<evidence type="ECO:0000256" key="2">
    <source>
        <dbReference type="ARBA" id="ARBA00012247"/>
    </source>
</evidence>
<evidence type="ECO:0000313" key="10">
    <source>
        <dbReference type="EMBL" id="GJT70288.1"/>
    </source>
</evidence>
<dbReference type="InterPro" id="IPR000477">
    <property type="entry name" value="RT_dom"/>
</dbReference>
<dbReference type="SUPFAM" id="SSF51695">
    <property type="entry name" value="PLC-like phosphodiesterases"/>
    <property type="match status" value="1"/>
</dbReference>
<organism evidence="10 11">
    <name type="scientific">Tanacetum coccineum</name>
    <dbReference type="NCBI Taxonomy" id="301880"/>
    <lineage>
        <taxon>Eukaryota</taxon>
        <taxon>Viridiplantae</taxon>
        <taxon>Streptophyta</taxon>
        <taxon>Embryophyta</taxon>
        <taxon>Tracheophyta</taxon>
        <taxon>Spermatophyta</taxon>
        <taxon>Magnoliopsida</taxon>
        <taxon>eudicotyledons</taxon>
        <taxon>Gunneridae</taxon>
        <taxon>Pentapetalae</taxon>
        <taxon>asterids</taxon>
        <taxon>campanulids</taxon>
        <taxon>Asterales</taxon>
        <taxon>Asteraceae</taxon>
        <taxon>Asteroideae</taxon>
        <taxon>Anthemideae</taxon>
        <taxon>Anthemidinae</taxon>
        <taxon>Tanacetum</taxon>
    </lineage>
</organism>
<reference evidence="10" key="2">
    <citation type="submission" date="2022-01" db="EMBL/GenBank/DDBJ databases">
        <authorList>
            <person name="Yamashiro T."/>
            <person name="Shiraishi A."/>
            <person name="Satake H."/>
            <person name="Nakayama K."/>
        </authorList>
    </citation>
    <scope>NUCLEOTIDE SEQUENCE</scope>
</reference>
<dbReference type="Pfam" id="PF03009">
    <property type="entry name" value="GDPD"/>
    <property type="match status" value="1"/>
</dbReference>
<dbReference type="PANTHER" id="PTHR43620">
    <property type="entry name" value="GLYCEROPHOSPHORYL DIESTER PHOSPHODIESTERASE"/>
    <property type="match status" value="1"/>
</dbReference>
<dbReference type="InterPro" id="IPR030395">
    <property type="entry name" value="GP_PDE_dom"/>
</dbReference>
<feature type="compositionally biased region" description="Pro residues" evidence="7">
    <location>
        <begin position="1062"/>
        <end position="1073"/>
    </location>
</feature>
<evidence type="ECO:0000256" key="3">
    <source>
        <dbReference type="ARBA" id="ARBA00022729"/>
    </source>
</evidence>
<feature type="domain" description="GP-PDE" evidence="9">
    <location>
        <begin position="707"/>
        <end position="1009"/>
    </location>
</feature>
<keyword evidence="11" id="KW-1185">Reference proteome</keyword>
<dbReference type="CDD" id="cd08604">
    <property type="entry name" value="GDPD_SHV3_repeat_2"/>
    <property type="match status" value="1"/>
</dbReference>
<evidence type="ECO:0000259" key="8">
    <source>
        <dbReference type="PROSITE" id="PS50878"/>
    </source>
</evidence>
<dbReference type="EMBL" id="BQNB010018062">
    <property type="protein sequence ID" value="GJT70288.1"/>
    <property type="molecule type" value="Genomic_DNA"/>
</dbReference>
<dbReference type="InterPro" id="IPR026960">
    <property type="entry name" value="RVT-Znf"/>
</dbReference>
<evidence type="ECO:0000256" key="7">
    <source>
        <dbReference type="SAM" id="MobiDB-lite"/>
    </source>
</evidence>
<keyword evidence="5" id="KW-0378">Hydrolase</keyword>
<feature type="domain" description="Reverse transcriptase" evidence="8">
    <location>
        <begin position="135"/>
        <end position="386"/>
    </location>
</feature>
<sequence length="1080" mass="121410">MQKAKIKWAIEGDENSKYFHGIINNKFAQFRINGIYIDGVWVTNPPQVTDNIFNFHKVKFHGTSFNRPHFTSNLFKKLSRDEVSILDAPFTITEIKYAVWDCGGGKAPGPDGFTFKFIKQYWDTIRKDFTEMANKFEADGYIPRGCNSSFIALAHKNPDPLHIKDYRPISLIGCQYKIIAKVLANRLQQATKHKERFFLLKVDFEKAFDSIDWNFLDHRMMQMGFSHKWRTWIKGYLNSAYASVLVNGSPTKEFKIEKGLRQGDPLSPFLFIIAIEALHVTLQEAKSKNIFEGIKVGSNKVDISHLQYVDDALIMGKWTLENAANLCRILRCFHLTSGLKVNFSKCKFFGIGVTTSSLQAANLAMLSKWWWRFHNENNALWKQIITSVHGINGGISVDSLPNHRLLHSPWVSINKINSSLSTMDVNLYSLFTRVIGDGSTVSFWNDLWIRDSKLSSMFPRIFSLETSKECTVHDQCNNNHGPKSITWEWRRPIRGGPEECQLVNLLALIQDVDVVASPDSWECNLDPTKTFIVSALRKKIDSCILGSIGDPTNNRGIDIHSKRCSVCDEDLETTQHLFVDCSLAKSLWKKISSWWGFSDYPKLLLDLISWGDSTNLSKRNASKQFTRIFTSICKYSSNESGTASVASWESRTVTLTKAEIRFSTSTPSLEISKKLALGQSEHHNGMFGVDGVLSDNPITPSAAFEKPLIISYEGASGDFPGCTDLAYQKAVSDGADIIDCPVQMTSDGIPICLGSINLLARTSVAWSAFTNLTSSIPELQDGIGIFTFSLRWDQIQSLQPVLFNPFSNYSFSRNPRFENAGNFMRLTDFLDFASKATSLSGVLINIKNAAYLAGKQGLNVTDAVMGVLNTSRIYKQKSKRILIESSDSAVLKLFKARSNRHELVNEVNEDIRDVLNSTIADISKFANSVIIGKESVFPHNQGFLGNQTDVVAKFQAFKLPVYVQFMNNEYVSQPWDFFSDPYVEINTYVNGAGVNGVITDYPATADRYRVKDRCLGLPNDQTPPYMVPVATGKLFNLMTPEYMPPAKDPYPILEDSNVDQEPLPPTSKPPLPPTTYLTKS</sequence>
<dbReference type="Proteomes" id="UP001151760">
    <property type="component" value="Unassembled WGS sequence"/>
</dbReference>
<dbReference type="Pfam" id="PF00078">
    <property type="entry name" value="RVT_1"/>
    <property type="match status" value="1"/>
</dbReference>
<feature type="region of interest" description="Disordered" evidence="7">
    <location>
        <begin position="1046"/>
        <end position="1080"/>
    </location>
</feature>
<dbReference type="CDD" id="cd01650">
    <property type="entry name" value="RT_nLTR_like"/>
    <property type="match status" value="1"/>
</dbReference>
<dbReference type="SUPFAM" id="SSF56672">
    <property type="entry name" value="DNA/RNA polymerases"/>
    <property type="match status" value="1"/>
</dbReference>
<evidence type="ECO:0000256" key="1">
    <source>
        <dbReference type="ARBA" id="ARBA00007277"/>
    </source>
</evidence>
<keyword evidence="4" id="KW-0319">Glycerol metabolism</keyword>
<evidence type="ECO:0000259" key="9">
    <source>
        <dbReference type="PROSITE" id="PS51704"/>
    </source>
</evidence>
<keyword evidence="3" id="KW-0732">Signal</keyword>
<evidence type="ECO:0000256" key="5">
    <source>
        <dbReference type="ARBA" id="ARBA00022801"/>
    </source>
</evidence>
<dbReference type="InterPro" id="IPR017946">
    <property type="entry name" value="PLC-like_Pdiesterase_TIM-brl"/>
</dbReference>
<dbReference type="EC" id="3.1.4.46" evidence="2"/>
<comment type="similarity">
    <text evidence="1">Belongs to the glycerophosphoryl diester phosphodiesterase family.</text>
</comment>
<reference evidence="10" key="1">
    <citation type="journal article" date="2022" name="Int. J. Mol. Sci.">
        <title>Draft Genome of Tanacetum Coccineum: Genomic Comparison of Closely Related Tanacetum-Family Plants.</title>
        <authorList>
            <person name="Yamashiro T."/>
            <person name="Shiraishi A."/>
            <person name="Nakayama K."/>
            <person name="Satake H."/>
        </authorList>
    </citation>
    <scope>NUCLEOTIDE SEQUENCE</scope>
</reference>
<evidence type="ECO:0000256" key="6">
    <source>
        <dbReference type="ARBA" id="ARBA00047512"/>
    </source>
</evidence>
<dbReference type="PROSITE" id="PS50878">
    <property type="entry name" value="RT_POL"/>
    <property type="match status" value="1"/>
</dbReference>
<dbReference type="Gene3D" id="3.20.20.190">
    <property type="entry name" value="Phosphatidylinositol (PI) phosphodiesterase"/>
    <property type="match status" value="1"/>
</dbReference>
<evidence type="ECO:0000256" key="4">
    <source>
        <dbReference type="ARBA" id="ARBA00022798"/>
    </source>
</evidence>
<comment type="catalytic activity">
    <reaction evidence="6">
        <text>a sn-glycero-3-phosphodiester + H2O = an alcohol + sn-glycerol 3-phosphate + H(+)</text>
        <dbReference type="Rhea" id="RHEA:12969"/>
        <dbReference type="ChEBI" id="CHEBI:15377"/>
        <dbReference type="ChEBI" id="CHEBI:15378"/>
        <dbReference type="ChEBI" id="CHEBI:30879"/>
        <dbReference type="ChEBI" id="CHEBI:57597"/>
        <dbReference type="ChEBI" id="CHEBI:83408"/>
        <dbReference type="EC" id="3.1.4.46"/>
    </reaction>
</comment>
<dbReference type="PANTHER" id="PTHR43620:SF7">
    <property type="entry name" value="GLYCEROPHOSPHODIESTER PHOSPHODIESTERASE GDPD5-RELATED"/>
    <property type="match status" value="1"/>
</dbReference>
<dbReference type="Pfam" id="PF13966">
    <property type="entry name" value="zf-RVT"/>
    <property type="match status" value="1"/>
</dbReference>
<dbReference type="InterPro" id="IPR043502">
    <property type="entry name" value="DNA/RNA_pol_sf"/>
</dbReference>
<dbReference type="PROSITE" id="PS51704">
    <property type="entry name" value="GP_PDE"/>
    <property type="match status" value="1"/>
</dbReference>
<protein>
    <recommendedName>
        <fullName evidence="2">glycerophosphodiester phosphodiesterase</fullName>
        <ecNumber evidence="2">3.1.4.46</ecNumber>
    </recommendedName>
</protein>
<name>A0ABQ5G3T8_9ASTR</name>